<accession>A0A1C7N8H4</accession>
<sequence length="77" mass="8833">MTRRLRQVPQFSDNQHSKNANAVKKLPTAQKNTISGVKTETATIVVGTTGNKQVAEAEMEDMIWSHPWLQYFKKFRN</sequence>
<dbReference type="EMBL" id="LUGH01000396">
    <property type="protein sequence ID" value="OBZ85435.1"/>
    <property type="molecule type" value="Genomic_DNA"/>
</dbReference>
<evidence type="ECO:0000313" key="3">
    <source>
        <dbReference type="Proteomes" id="UP000093000"/>
    </source>
</evidence>
<dbReference type="Proteomes" id="UP000093000">
    <property type="component" value="Unassembled WGS sequence"/>
</dbReference>
<protein>
    <submittedName>
        <fullName evidence="2">Uncharacterized protein</fullName>
    </submittedName>
</protein>
<gene>
    <name evidence="2" type="ORF">A0J61_06516</name>
</gene>
<evidence type="ECO:0000256" key="1">
    <source>
        <dbReference type="SAM" id="MobiDB-lite"/>
    </source>
</evidence>
<reference evidence="2 3" key="1">
    <citation type="submission" date="2016-03" db="EMBL/GenBank/DDBJ databases">
        <title>Choanephora cucurbitarum.</title>
        <authorList>
            <person name="Min B."/>
            <person name="Park H."/>
            <person name="Park J.-H."/>
            <person name="Shin H.-D."/>
            <person name="Choi I.-G."/>
        </authorList>
    </citation>
    <scope>NUCLEOTIDE SEQUENCE [LARGE SCALE GENOMIC DNA]</scope>
    <source>
        <strain evidence="2 3">KUS-F28377</strain>
    </source>
</reference>
<comment type="caution">
    <text evidence="2">The sequence shown here is derived from an EMBL/GenBank/DDBJ whole genome shotgun (WGS) entry which is preliminary data.</text>
</comment>
<evidence type="ECO:0000313" key="2">
    <source>
        <dbReference type="EMBL" id="OBZ85435.1"/>
    </source>
</evidence>
<keyword evidence="3" id="KW-1185">Reference proteome</keyword>
<organism evidence="2 3">
    <name type="scientific">Choanephora cucurbitarum</name>
    <dbReference type="NCBI Taxonomy" id="101091"/>
    <lineage>
        <taxon>Eukaryota</taxon>
        <taxon>Fungi</taxon>
        <taxon>Fungi incertae sedis</taxon>
        <taxon>Mucoromycota</taxon>
        <taxon>Mucoromycotina</taxon>
        <taxon>Mucoromycetes</taxon>
        <taxon>Mucorales</taxon>
        <taxon>Mucorineae</taxon>
        <taxon>Choanephoraceae</taxon>
        <taxon>Choanephoroideae</taxon>
        <taxon>Choanephora</taxon>
    </lineage>
</organism>
<feature type="compositionally biased region" description="Polar residues" evidence="1">
    <location>
        <begin position="9"/>
        <end position="20"/>
    </location>
</feature>
<dbReference type="AlphaFoldDB" id="A0A1C7N8H4"/>
<proteinExistence type="predicted"/>
<name>A0A1C7N8H4_9FUNG</name>
<dbReference type="InParanoid" id="A0A1C7N8H4"/>
<feature type="region of interest" description="Disordered" evidence="1">
    <location>
        <begin position="1"/>
        <end position="26"/>
    </location>
</feature>